<protein>
    <submittedName>
        <fullName evidence="2">Uncharacterized protein</fullName>
    </submittedName>
</protein>
<accession>A0A4Y9YAW9</accession>
<organism evidence="2 3">
    <name type="scientific">Rhodofomes roseus</name>
    <dbReference type="NCBI Taxonomy" id="34475"/>
    <lineage>
        <taxon>Eukaryota</taxon>
        <taxon>Fungi</taxon>
        <taxon>Dikarya</taxon>
        <taxon>Basidiomycota</taxon>
        <taxon>Agaricomycotina</taxon>
        <taxon>Agaricomycetes</taxon>
        <taxon>Polyporales</taxon>
        <taxon>Rhodofomes</taxon>
    </lineage>
</organism>
<sequence length="209" mass="22027">MFALAWFAAFLAASAPAMASILGRQPEIPASCAGLPQGSLGSLSYNFTLSAYNLDKPNANSTGVPLVLALGPPGTSAAASEWVIATQKTAGSDDWPYWTMVNGVLTPQPGPNEQGLGAYASTVDQGDVPVFIVTIAESDPNPADIYCGADESDEYLVLSVNNNPDGFSLCTATDDYDQNVVVYEAEQSNSAYNYDTCYAVHIYIVPYTA</sequence>
<proteinExistence type="predicted"/>
<feature type="chain" id="PRO_5021351287" evidence="1">
    <location>
        <begin position="20"/>
        <end position="209"/>
    </location>
</feature>
<evidence type="ECO:0000313" key="3">
    <source>
        <dbReference type="Proteomes" id="UP000298390"/>
    </source>
</evidence>
<name>A0A4Y9YAW9_9APHY</name>
<reference evidence="2 3" key="1">
    <citation type="submission" date="2019-01" db="EMBL/GenBank/DDBJ databases">
        <title>Genome sequencing of the rare red list fungi Fomitopsis rosea.</title>
        <authorList>
            <person name="Buettner E."/>
            <person name="Kellner H."/>
        </authorList>
    </citation>
    <scope>NUCLEOTIDE SEQUENCE [LARGE SCALE GENOMIC DNA]</scope>
    <source>
        <strain evidence="2 3">DSM 105464</strain>
    </source>
</reference>
<dbReference type="EMBL" id="SEKV01000350">
    <property type="protein sequence ID" value="TFY58601.1"/>
    <property type="molecule type" value="Genomic_DNA"/>
</dbReference>
<keyword evidence="1" id="KW-0732">Signal</keyword>
<dbReference type="Proteomes" id="UP000298390">
    <property type="component" value="Unassembled WGS sequence"/>
</dbReference>
<feature type="signal peptide" evidence="1">
    <location>
        <begin position="1"/>
        <end position="19"/>
    </location>
</feature>
<evidence type="ECO:0000256" key="1">
    <source>
        <dbReference type="SAM" id="SignalP"/>
    </source>
</evidence>
<evidence type="ECO:0000313" key="2">
    <source>
        <dbReference type="EMBL" id="TFY58601.1"/>
    </source>
</evidence>
<gene>
    <name evidence="2" type="ORF">EVJ58_g6322</name>
</gene>
<dbReference type="AlphaFoldDB" id="A0A4Y9YAW9"/>
<comment type="caution">
    <text evidence="2">The sequence shown here is derived from an EMBL/GenBank/DDBJ whole genome shotgun (WGS) entry which is preliminary data.</text>
</comment>